<keyword evidence="7 10" id="KW-0574">Periplasm</keyword>
<keyword evidence="6 10" id="KW-0732">Signal</keyword>
<dbReference type="CDD" id="cd16325">
    <property type="entry name" value="LolA"/>
    <property type="match status" value="1"/>
</dbReference>
<dbReference type="GO" id="GO:0042953">
    <property type="term" value="P:lipoprotein transport"/>
    <property type="evidence" value="ECO:0007669"/>
    <property type="project" value="InterPro"/>
</dbReference>
<evidence type="ECO:0000256" key="8">
    <source>
        <dbReference type="ARBA" id="ARBA00022927"/>
    </source>
</evidence>
<keyword evidence="5 10" id="KW-0813">Transport</keyword>
<feature type="signal peptide" evidence="10">
    <location>
        <begin position="1"/>
        <end position="25"/>
    </location>
</feature>
<evidence type="ECO:0000256" key="4">
    <source>
        <dbReference type="ARBA" id="ARBA00014035"/>
    </source>
</evidence>
<accession>A0A0C1YZ54</accession>
<dbReference type="PANTHER" id="PTHR35869">
    <property type="entry name" value="OUTER-MEMBRANE LIPOPROTEIN CARRIER PROTEIN"/>
    <property type="match status" value="1"/>
</dbReference>
<organism evidence="11 12">
    <name type="scientific">Vibrio owensii CAIM 1854 = LMG 25443</name>
    <dbReference type="NCBI Taxonomy" id="1229493"/>
    <lineage>
        <taxon>Bacteria</taxon>
        <taxon>Pseudomonadati</taxon>
        <taxon>Pseudomonadota</taxon>
        <taxon>Gammaproteobacteria</taxon>
        <taxon>Vibrionales</taxon>
        <taxon>Vibrionaceae</taxon>
        <taxon>Vibrio</taxon>
    </lineage>
</organism>
<evidence type="ECO:0000256" key="9">
    <source>
        <dbReference type="ARBA" id="ARBA00023186"/>
    </source>
</evidence>
<dbReference type="InterPro" id="IPR018323">
    <property type="entry name" value="OM_lipoprot_carrier_LolA_Pbac"/>
</dbReference>
<dbReference type="AlphaFoldDB" id="A0A0C1YZ54"/>
<evidence type="ECO:0000256" key="10">
    <source>
        <dbReference type="HAMAP-Rule" id="MF_00240"/>
    </source>
</evidence>
<evidence type="ECO:0000256" key="1">
    <source>
        <dbReference type="ARBA" id="ARBA00004418"/>
    </source>
</evidence>
<dbReference type="HAMAP" id="MF_00240">
    <property type="entry name" value="LolA"/>
    <property type="match status" value="1"/>
</dbReference>
<evidence type="ECO:0000313" key="11">
    <source>
        <dbReference type="EMBL" id="KIF49309.1"/>
    </source>
</evidence>
<dbReference type="Proteomes" id="UP000031586">
    <property type="component" value="Unassembled WGS sequence"/>
</dbReference>
<dbReference type="GO" id="GO:0044874">
    <property type="term" value="P:lipoprotein localization to outer membrane"/>
    <property type="evidence" value="ECO:0007669"/>
    <property type="project" value="UniProtKB-UniRule"/>
</dbReference>
<proteinExistence type="inferred from homology"/>
<evidence type="ECO:0000256" key="3">
    <source>
        <dbReference type="ARBA" id="ARBA00011245"/>
    </source>
</evidence>
<evidence type="ECO:0000256" key="7">
    <source>
        <dbReference type="ARBA" id="ARBA00022764"/>
    </source>
</evidence>
<dbReference type="Gene3D" id="2.50.20.10">
    <property type="entry name" value="Lipoprotein localisation LolA/LolB/LppX"/>
    <property type="match status" value="1"/>
</dbReference>
<sequence length="208" mass="23441" precursor="true">MKKLFSAKLFSALVLSFSLFSTAHAASPKDELNKRLSMNDGFSADFSQQVISPEGETVMEGEGTVEIARPSLFRWSTTFPDENLLVSDGKTLWYYSPFIEQVSIYWQEQATEQTPFVLLTRNRASDWDNYKISQKGDEFILIPTAVDSTQGQFQINIDAKGVVKGFNVVEQDGQKGLFTFNNVKLGKPKADRFTFTIPKGVEVDDQRN</sequence>
<gene>
    <name evidence="10" type="primary">lolA</name>
    <name evidence="11" type="ORF">H735_25940</name>
</gene>
<dbReference type="Pfam" id="PF03548">
    <property type="entry name" value="LolA"/>
    <property type="match status" value="1"/>
</dbReference>
<comment type="similarity">
    <text evidence="2 10">Belongs to the LolA family.</text>
</comment>
<reference evidence="11 12" key="1">
    <citation type="submission" date="2014-07" db="EMBL/GenBank/DDBJ databases">
        <title>Unique and conserved regions in Vibrio harveyi and related species in comparison with the shrimp pathogen Vibrio harveyi CAIM 1792.</title>
        <authorList>
            <person name="Espinoza-Valles I."/>
            <person name="Vora G."/>
            <person name="Leekitcharoenphon P."/>
            <person name="Ussery D."/>
            <person name="Hoj L."/>
            <person name="Gomez-Gil B."/>
        </authorList>
    </citation>
    <scope>NUCLEOTIDE SEQUENCE [LARGE SCALE GENOMIC DNA]</scope>
    <source>
        <strain evidence="12">CAIM 1854 / LMG 25443</strain>
    </source>
</reference>
<evidence type="ECO:0000313" key="12">
    <source>
        <dbReference type="Proteomes" id="UP000031586"/>
    </source>
</evidence>
<comment type="function">
    <text evidence="10">Participates in the translocation of lipoproteins from the inner membrane to the outer membrane. Only forms a complex with a lipoprotein if the residue after the N-terminal Cys is not an aspartate (The Asp acts as a targeting signal to indicate that the lipoprotein should stay in the inner membrane).</text>
</comment>
<evidence type="ECO:0000256" key="5">
    <source>
        <dbReference type="ARBA" id="ARBA00022448"/>
    </source>
</evidence>
<dbReference type="InterPro" id="IPR029046">
    <property type="entry name" value="LolA/LolB/LppX"/>
</dbReference>
<feature type="chain" id="PRO_5008985191" description="Outer-membrane lipoprotein carrier protein" evidence="10">
    <location>
        <begin position="26"/>
        <end position="208"/>
    </location>
</feature>
<protein>
    <recommendedName>
        <fullName evidence="4 10">Outer-membrane lipoprotein carrier protein</fullName>
    </recommendedName>
</protein>
<comment type="subcellular location">
    <subcellularLocation>
        <location evidence="1 10">Periplasm</location>
    </subcellularLocation>
</comment>
<name>A0A0C1YZ54_9VIBR</name>
<dbReference type="PANTHER" id="PTHR35869:SF1">
    <property type="entry name" value="OUTER-MEMBRANE LIPOPROTEIN CARRIER PROTEIN"/>
    <property type="match status" value="1"/>
</dbReference>
<evidence type="ECO:0000256" key="2">
    <source>
        <dbReference type="ARBA" id="ARBA00007615"/>
    </source>
</evidence>
<dbReference type="EMBL" id="JPRD01000056">
    <property type="protein sequence ID" value="KIF49309.1"/>
    <property type="molecule type" value="Genomic_DNA"/>
</dbReference>
<dbReference type="SUPFAM" id="SSF89392">
    <property type="entry name" value="Prokaryotic lipoproteins and lipoprotein localization factors"/>
    <property type="match status" value="1"/>
</dbReference>
<keyword evidence="9 10" id="KW-0143">Chaperone</keyword>
<dbReference type="InterPro" id="IPR004564">
    <property type="entry name" value="OM_lipoprot_carrier_LolA-like"/>
</dbReference>
<comment type="subunit">
    <text evidence="3 10">Monomer.</text>
</comment>
<dbReference type="NCBIfam" id="TIGR00547">
    <property type="entry name" value="lolA"/>
    <property type="match status" value="1"/>
</dbReference>
<dbReference type="PATRIC" id="fig|1229493.5.peg.4765"/>
<evidence type="ECO:0000256" key="6">
    <source>
        <dbReference type="ARBA" id="ARBA00022729"/>
    </source>
</evidence>
<dbReference type="RefSeq" id="WP_009705737.1">
    <property type="nucleotide sequence ID" value="NZ_BAOH01000092.1"/>
</dbReference>
<keyword evidence="8 10" id="KW-0653">Protein transport</keyword>
<comment type="caution">
    <text evidence="11">The sequence shown here is derived from an EMBL/GenBank/DDBJ whole genome shotgun (WGS) entry which is preliminary data.</text>
</comment>
<dbReference type="GO" id="GO:0030288">
    <property type="term" value="C:outer membrane-bounded periplasmic space"/>
    <property type="evidence" value="ECO:0007669"/>
    <property type="project" value="TreeGrafter"/>
</dbReference>